<sequence length="446" mass="51086">MSSRDANQSSICSGQTLESAITSSFGADDDIESRFSLHREDELKVMLNHFPLHMRSEFDKWIRILVKEEIELSHKNQAITIARRSKDLVSRNLELRISNIISPLRTGDHITGIGGMPVTVILIDSHTKEEVKSGPEASGKVEIAVIEAEVEDRRIEFESKLVCHLEGKKSVHVNSLPLKLLKGTAVFPTVSFARIKRWTKVSKIRLQARFVDNFDGVHVKESQTEPFLLKDRRTEVIYLFVFLLGNIKGTLAESLINADIKTVEDFIVRQFLHPQCIKEIFDGAKHAKNLKATVQHARKCPAILKYHSSFDQKTEVVFNVSGEVLGLYQGDSFLSGDQEVTKKLVISAFKNWEDVTPMNEDQFIAHCTHLLNNNMLHDGQDPDPQFVPEFSSAYFDEIYRGFEGLCTIRLERVKNGYYKRWRKLFCVVTFTRSFDDFHAHKKRRFS</sequence>
<keyword evidence="2" id="KW-1185">Reference proteome</keyword>
<protein>
    <submittedName>
        <fullName evidence="1">Uncharacterized protein</fullName>
    </submittedName>
</protein>
<dbReference type="Proteomes" id="UP001056120">
    <property type="component" value="Linkage Group LG17"/>
</dbReference>
<evidence type="ECO:0000313" key="1">
    <source>
        <dbReference type="EMBL" id="KAI3763116.1"/>
    </source>
</evidence>
<gene>
    <name evidence="1" type="ORF">L1987_53566</name>
</gene>
<dbReference type="EMBL" id="CM042034">
    <property type="protein sequence ID" value="KAI3763116.1"/>
    <property type="molecule type" value="Genomic_DNA"/>
</dbReference>
<reference evidence="1 2" key="2">
    <citation type="journal article" date="2022" name="Mol. Ecol. Resour.">
        <title>The genomes of chicory, endive, great burdock and yacon provide insights into Asteraceae paleo-polyploidization history and plant inulin production.</title>
        <authorList>
            <person name="Fan W."/>
            <person name="Wang S."/>
            <person name="Wang H."/>
            <person name="Wang A."/>
            <person name="Jiang F."/>
            <person name="Liu H."/>
            <person name="Zhao H."/>
            <person name="Xu D."/>
            <person name="Zhang Y."/>
        </authorList>
    </citation>
    <scope>NUCLEOTIDE SEQUENCE [LARGE SCALE GENOMIC DNA]</scope>
    <source>
        <strain evidence="2">cv. Yunnan</strain>
        <tissue evidence="1">Leaves</tissue>
    </source>
</reference>
<accession>A0ACB9EWN6</accession>
<comment type="caution">
    <text evidence="1">The sequence shown here is derived from an EMBL/GenBank/DDBJ whole genome shotgun (WGS) entry which is preliminary data.</text>
</comment>
<proteinExistence type="predicted"/>
<evidence type="ECO:0000313" key="2">
    <source>
        <dbReference type="Proteomes" id="UP001056120"/>
    </source>
</evidence>
<organism evidence="1 2">
    <name type="scientific">Smallanthus sonchifolius</name>
    <dbReference type="NCBI Taxonomy" id="185202"/>
    <lineage>
        <taxon>Eukaryota</taxon>
        <taxon>Viridiplantae</taxon>
        <taxon>Streptophyta</taxon>
        <taxon>Embryophyta</taxon>
        <taxon>Tracheophyta</taxon>
        <taxon>Spermatophyta</taxon>
        <taxon>Magnoliopsida</taxon>
        <taxon>eudicotyledons</taxon>
        <taxon>Gunneridae</taxon>
        <taxon>Pentapetalae</taxon>
        <taxon>asterids</taxon>
        <taxon>campanulids</taxon>
        <taxon>Asterales</taxon>
        <taxon>Asteraceae</taxon>
        <taxon>Asteroideae</taxon>
        <taxon>Heliantheae alliance</taxon>
        <taxon>Millerieae</taxon>
        <taxon>Smallanthus</taxon>
    </lineage>
</organism>
<reference evidence="2" key="1">
    <citation type="journal article" date="2022" name="Mol. Ecol. Resour.">
        <title>The genomes of chicory, endive, great burdock and yacon provide insights into Asteraceae palaeo-polyploidization history and plant inulin production.</title>
        <authorList>
            <person name="Fan W."/>
            <person name="Wang S."/>
            <person name="Wang H."/>
            <person name="Wang A."/>
            <person name="Jiang F."/>
            <person name="Liu H."/>
            <person name="Zhao H."/>
            <person name="Xu D."/>
            <person name="Zhang Y."/>
        </authorList>
    </citation>
    <scope>NUCLEOTIDE SEQUENCE [LARGE SCALE GENOMIC DNA]</scope>
    <source>
        <strain evidence="2">cv. Yunnan</strain>
    </source>
</reference>
<name>A0ACB9EWN6_9ASTR</name>